<evidence type="ECO:0000313" key="3">
    <source>
        <dbReference type="EMBL" id="GGB24027.1"/>
    </source>
</evidence>
<keyword evidence="4" id="KW-1185">Reference proteome</keyword>
<comment type="caution">
    <text evidence="3">The sequence shown here is derived from an EMBL/GenBank/DDBJ whole genome shotgun (WGS) entry which is preliminary data.</text>
</comment>
<dbReference type="InterPro" id="IPR012373">
    <property type="entry name" value="Ferrdict_sens_TM"/>
</dbReference>
<reference evidence="3" key="1">
    <citation type="journal article" date="2014" name="Int. J. Syst. Evol. Microbiol.">
        <title>Complete genome sequence of Corynebacterium casei LMG S-19264T (=DSM 44701T), isolated from a smear-ripened cheese.</title>
        <authorList>
            <consortium name="US DOE Joint Genome Institute (JGI-PGF)"/>
            <person name="Walter F."/>
            <person name="Albersmeier A."/>
            <person name="Kalinowski J."/>
            <person name="Ruckert C."/>
        </authorList>
    </citation>
    <scope>NUCLEOTIDE SEQUENCE</scope>
    <source>
        <strain evidence="3">CGMCC 1.15448</strain>
    </source>
</reference>
<dbReference type="PANTHER" id="PTHR30273">
    <property type="entry name" value="PERIPLASMIC SIGNAL SENSOR AND SIGMA FACTOR ACTIVATOR FECR-RELATED"/>
    <property type="match status" value="1"/>
</dbReference>
<evidence type="ECO:0008006" key="5">
    <source>
        <dbReference type="Google" id="ProtNLM"/>
    </source>
</evidence>
<dbReference type="Pfam" id="PF16344">
    <property type="entry name" value="FecR_C"/>
    <property type="match status" value="1"/>
</dbReference>
<organism evidence="3 4">
    <name type="scientific">Puia dinghuensis</name>
    <dbReference type="NCBI Taxonomy" id="1792502"/>
    <lineage>
        <taxon>Bacteria</taxon>
        <taxon>Pseudomonadati</taxon>
        <taxon>Bacteroidota</taxon>
        <taxon>Chitinophagia</taxon>
        <taxon>Chitinophagales</taxon>
        <taxon>Chitinophagaceae</taxon>
        <taxon>Puia</taxon>
    </lineage>
</organism>
<name>A0A8J2UJA8_9BACT</name>
<gene>
    <name evidence="3" type="ORF">GCM10011511_54910</name>
</gene>
<dbReference type="InterPro" id="IPR006860">
    <property type="entry name" value="FecR"/>
</dbReference>
<dbReference type="GO" id="GO:0016989">
    <property type="term" value="F:sigma factor antagonist activity"/>
    <property type="evidence" value="ECO:0007669"/>
    <property type="project" value="TreeGrafter"/>
</dbReference>
<dbReference type="Proteomes" id="UP000607559">
    <property type="component" value="Unassembled WGS sequence"/>
</dbReference>
<protein>
    <recommendedName>
        <fullName evidence="5">FecR family protein</fullName>
    </recommendedName>
</protein>
<dbReference type="AlphaFoldDB" id="A0A8J2UJA8"/>
<dbReference type="Gene3D" id="2.60.120.1440">
    <property type="match status" value="1"/>
</dbReference>
<dbReference type="InterPro" id="IPR032508">
    <property type="entry name" value="FecR_C"/>
</dbReference>
<dbReference type="EMBL" id="BMJC01000007">
    <property type="protein sequence ID" value="GGB24027.1"/>
    <property type="molecule type" value="Genomic_DNA"/>
</dbReference>
<evidence type="ECO:0000313" key="4">
    <source>
        <dbReference type="Proteomes" id="UP000607559"/>
    </source>
</evidence>
<dbReference type="Gene3D" id="3.55.50.30">
    <property type="match status" value="1"/>
</dbReference>
<accession>A0A8J2UJA8</accession>
<sequence>MVVVNNMVMPGRNTATLTLANGQQVLLDSVGVGKLGMQGASQVMKGESGSLSYVQTSGVLRVMTYNVLTTPKAGQYQLKLPDGSRIWLNNLSSLRYPTAFQGKDRTVELSGEAYFDIARDDNRPFIVKVQDQSVEVLGTSFNIMAYAEEGGTQTTLLSGAVQVRTGKASVKLKPDQQAQVMAGGELRILKDVVSRDIVSWKDGFFYFGSTASFEAVMRQLARWYDVDVVYEGKTPDMEFGGKIDRSLPLNDLLKFLDKNQIHFRLQGRKLIVLPN</sequence>
<reference evidence="3" key="2">
    <citation type="submission" date="2020-09" db="EMBL/GenBank/DDBJ databases">
        <authorList>
            <person name="Sun Q."/>
            <person name="Zhou Y."/>
        </authorList>
    </citation>
    <scope>NUCLEOTIDE SEQUENCE</scope>
    <source>
        <strain evidence="3">CGMCC 1.15448</strain>
    </source>
</reference>
<dbReference type="PANTHER" id="PTHR30273:SF2">
    <property type="entry name" value="PROTEIN FECR"/>
    <property type="match status" value="1"/>
</dbReference>
<evidence type="ECO:0000259" key="1">
    <source>
        <dbReference type="Pfam" id="PF04773"/>
    </source>
</evidence>
<feature type="domain" description="FecR protein" evidence="1">
    <location>
        <begin position="67"/>
        <end position="162"/>
    </location>
</feature>
<feature type="domain" description="Protein FecR C-terminal" evidence="2">
    <location>
        <begin position="211"/>
        <end position="272"/>
    </location>
</feature>
<dbReference type="FunFam" id="2.60.120.1440:FF:000001">
    <property type="entry name" value="Putative anti-sigma factor"/>
    <property type="match status" value="1"/>
</dbReference>
<evidence type="ECO:0000259" key="2">
    <source>
        <dbReference type="Pfam" id="PF16344"/>
    </source>
</evidence>
<dbReference type="Pfam" id="PF04773">
    <property type="entry name" value="FecR"/>
    <property type="match status" value="1"/>
</dbReference>
<proteinExistence type="predicted"/>